<evidence type="ECO:0000256" key="3">
    <source>
        <dbReference type="ARBA" id="ARBA00022475"/>
    </source>
</evidence>
<evidence type="ECO:0000256" key="2">
    <source>
        <dbReference type="ARBA" id="ARBA00022448"/>
    </source>
</evidence>
<dbReference type="GO" id="GO:0015740">
    <property type="term" value="P:C4-dicarboxylate transport"/>
    <property type="evidence" value="ECO:0007669"/>
    <property type="project" value="TreeGrafter"/>
</dbReference>
<feature type="transmembrane region" description="Helical" evidence="9">
    <location>
        <begin position="57"/>
        <end position="75"/>
    </location>
</feature>
<dbReference type="Pfam" id="PF04290">
    <property type="entry name" value="DctQ"/>
    <property type="match status" value="1"/>
</dbReference>
<feature type="compositionally biased region" description="Acidic residues" evidence="8">
    <location>
        <begin position="181"/>
        <end position="191"/>
    </location>
</feature>
<dbReference type="PANTHER" id="PTHR35011:SF2">
    <property type="entry name" value="2,3-DIKETO-L-GULONATE TRAP TRANSPORTER SMALL PERMEASE PROTEIN YIAM"/>
    <property type="match status" value="1"/>
</dbReference>
<reference evidence="11 12" key="1">
    <citation type="submission" date="2022-06" db="EMBL/GenBank/DDBJ databases">
        <title>Haloarcula sp. a new haloarchaeum isolate from saline soil.</title>
        <authorList>
            <person name="Strakova D."/>
            <person name="Galisteo C."/>
            <person name="Sanchez-Porro C."/>
            <person name="Ventosa A."/>
        </authorList>
    </citation>
    <scope>NUCLEOTIDE SEQUENCE [LARGE SCALE GENOMIC DNA]</scope>
    <source>
        <strain evidence="11 12">S1AR25-5A</strain>
    </source>
</reference>
<feature type="transmembrane region" description="Helical" evidence="9">
    <location>
        <begin position="20"/>
        <end position="45"/>
    </location>
</feature>
<evidence type="ECO:0000256" key="1">
    <source>
        <dbReference type="ARBA" id="ARBA00004429"/>
    </source>
</evidence>
<evidence type="ECO:0000256" key="8">
    <source>
        <dbReference type="SAM" id="MobiDB-lite"/>
    </source>
</evidence>
<evidence type="ECO:0000256" key="4">
    <source>
        <dbReference type="ARBA" id="ARBA00022519"/>
    </source>
</evidence>
<keyword evidence="6 9" id="KW-1133">Transmembrane helix</keyword>
<organism evidence="11 12">
    <name type="scientific">Haloarcula terrestris</name>
    <dbReference type="NCBI Taxonomy" id="2950533"/>
    <lineage>
        <taxon>Archaea</taxon>
        <taxon>Methanobacteriati</taxon>
        <taxon>Methanobacteriota</taxon>
        <taxon>Stenosarchaea group</taxon>
        <taxon>Halobacteria</taxon>
        <taxon>Halobacteriales</taxon>
        <taxon>Haloarculaceae</taxon>
        <taxon>Haloarcula</taxon>
    </lineage>
</organism>
<evidence type="ECO:0000313" key="11">
    <source>
        <dbReference type="EMBL" id="MDS0223567.1"/>
    </source>
</evidence>
<keyword evidence="4" id="KW-0997">Cell inner membrane</keyword>
<protein>
    <submittedName>
        <fullName evidence="11">TRAP transporter small permease subunit</fullName>
    </submittedName>
</protein>
<dbReference type="GO" id="GO:0005886">
    <property type="term" value="C:plasma membrane"/>
    <property type="evidence" value="ECO:0007669"/>
    <property type="project" value="UniProtKB-SubCell"/>
</dbReference>
<feature type="transmembrane region" description="Helical" evidence="9">
    <location>
        <begin position="136"/>
        <end position="155"/>
    </location>
</feature>
<keyword evidence="7 9" id="KW-0472">Membrane</keyword>
<feature type="region of interest" description="Disordered" evidence="8">
    <location>
        <begin position="170"/>
        <end position="191"/>
    </location>
</feature>
<dbReference type="PANTHER" id="PTHR35011">
    <property type="entry name" value="2,3-DIKETO-L-GULONATE TRAP TRANSPORTER SMALL PERMEASE PROTEIN YIAM"/>
    <property type="match status" value="1"/>
</dbReference>
<proteinExistence type="predicted"/>
<keyword evidence="5 9" id="KW-0812">Transmembrane</keyword>
<feature type="domain" description="Tripartite ATP-independent periplasmic transporters DctQ component" evidence="10">
    <location>
        <begin position="33"/>
        <end position="162"/>
    </location>
</feature>
<evidence type="ECO:0000256" key="9">
    <source>
        <dbReference type="SAM" id="Phobius"/>
    </source>
</evidence>
<accession>A0AAE4JIC0</accession>
<dbReference type="Proteomes" id="UP001253439">
    <property type="component" value="Unassembled WGS sequence"/>
</dbReference>
<dbReference type="RefSeq" id="WP_310898098.1">
    <property type="nucleotide sequence ID" value="NZ_JAMQOM010000018.1"/>
</dbReference>
<dbReference type="EMBL" id="JAMQOM010000018">
    <property type="protein sequence ID" value="MDS0223567.1"/>
    <property type="molecule type" value="Genomic_DNA"/>
</dbReference>
<gene>
    <name evidence="11" type="ORF">NDI54_19685</name>
</gene>
<keyword evidence="2" id="KW-0813">Transport</keyword>
<evidence type="ECO:0000259" key="10">
    <source>
        <dbReference type="Pfam" id="PF04290"/>
    </source>
</evidence>
<dbReference type="GO" id="GO:0022857">
    <property type="term" value="F:transmembrane transporter activity"/>
    <property type="evidence" value="ECO:0007669"/>
    <property type="project" value="TreeGrafter"/>
</dbReference>
<dbReference type="InterPro" id="IPR007387">
    <property type="entry name" value="TRAP_DctQ"/>
</dbReference>
<keyword evidence="12" id="KW-1185">Reference proteome</keyword>
<comment type="subcellular location">
    <subcellularLocation>
        <location evidence="1">Cell inner membrane</location>
        <topology evidence="1">Multi-pass membrane protein</topology>
    </subcellularLocation>
</comment>
<evidence type="ECO:0000256" key="6">
    <source>
        <dbReference type="ARBA" id="ARBA00022989"/>
    </source>
</evidence>
<dbReference type="InterPro" id="IPR055348">
    <property type="entry name" value="DctQ"/>
</dbReference>
<sequence>MNEQTPDSAIRTLMERLESVLGTLGQLVLGAMGVVVAFQIVMRVFPTDYGAVWTTEIARYLLVIMTLTGIPYAMRRGSHISIRPLLRMLSDSLQKYLTTFSNLLVIVMCAIGVWSAVSVIERTLVQSLPTVDWLRVGYLMIYLAIMFALCIVVIVEKMVSMWSTDLSEPGAIDHPAGDIQENAEENEPEER</sequence>
<dbReference type="AlphaFoldDB" id="A0AAE4JIC0"/>
<keyword evidence="3" id="KW-1003">Cell membrane</keyword>
<comment type="caution">
    <text evidence="11">The sequence shown here is derived from an EMBL/GenBank/DDBJ whole genome shotgun (WGS) entry which is preliminary data.</text>
</comment>
<feature type="transmembrane region" description="Helical" evidence="9">
    <location>
        <begin position="96"/>
        <end position="116"/>
    </location>
</feature>
<evidence type="ECO:0000256" key="7">
    <source>
        <dbReference type="ARBA" id="ARBA00023136"/>
    </source>
</evidence>
<evidence type="ECO:0000313" key="12">
    <source>
        <dbReference type="Proteomes" id="UP001253439"/>
    </source>
</evidence>
<name>A0AAE4JIC0_9EURY</name>
<evidence type="ECO:0000256" key="5">
    <source>
        <dbReference type="ARBA" id="ARBA00022692"/>
    </source>
</evidence>